<evidence type="ECO:0000313" key="11">
    <source>
        <dbReference type="EMBL" id="CAE0622832.1"/>
    </source>
</evidence>
<keyword evidence="10" id="KW-0539">Nucleus</keyword>
<keyword evidence="6" id="KW-0808">Transferase</keyword>
<evidence type="ECO:0008006" key="12">
    <source>
        <dbReference type="Google" id="ProtNLM"/>
    </source>
</evidence>
<evidence type="ECO:0000256" key="7">
    <source>
        <dbReference type="ARBA" id="ARBA00022691"/>
    </source>
</evidence>
<keyword evidence="9" id="KW-0694">RNA-binding</keyword>
<gene>
    <name evidence="11" type="ORF">HAKA00212_LOCUS1495</name>
</gene>
<evidence type="ECO:0000256" key="6">
    <source>
        <dbReference type="ARBA" id="ARBA00022679"/>
    </source>
</evidence>
<protein>
    <recommendedName>
        <fullName evidence="12">Ribosomal RNA small subunit methyltransferase NEP1</fullName>
    </recommendedName>
</protein>
<dbReference type="Gene3D" id="3.40.1280.10">
    <property type="match status" value="1"/>
</dbReference>
<dbReference type="FunFam" id="3.40.1280.10:FF:000003">
    <property type="entry name" value="Ribosomal RNA small subunit methyltransferase"/>
    <property type="match status" value="1"/>
</dbReference>
<dbReference type="SUPFAM" id="SSF75217">
    <property type="entry name" value="alpha/beta knot"/>
    <property type="match status" value="1"/>
</dbReference>
<dbReference type="InterPro" id="IPR029028">
    <property type="entry name" value="Alpha/beta_knot_MTases"/>
</dbReference>
<dbReference type="GO" id="GO:0070475">
    <property type="term" value="P:rRNA base methylation"/>
    <property type="evidence" value="ECO:0007669"/>
    <property type="project" value="InterPro"/>
</dbReference>
<dbReference type="CDD" id="cd18088">
    <property type="entry name" value="Nep1-like"/>
    <property type="match status" value="1"/>
</dbReference>
<sequence>MSDNEEQKEESKSSERPYIVLLDKAVLETVKTKRGTFELLNCDDHRNLAGKIKKDPATLRPDILHQELLALLDSPLNKAGKLKVYINTTKNVLIDVNPAIRIPRTFKRFAGLMVQLLHKLKIRSTNGSDTLLRVIKAPYTRHLPADCHTYVFSVTGTLYNPNQFAGQLPAGKPCCFVIGAMASGHIREEDHPQTVEKVSLSEYPLSGATAINRLMGALETQHGIF</sequence>
<evidence type="ECO:0000256" key="1">
    <source>
        <dbReference type="ARBA" id="ARBA00004604"/>
    </source>
</evidence>
<evidence type="ECO:0000256" key="4">
    <source>
        <dbReference type="ARBA" id="ARBA00022552"/>
    </source>
</evidence>
<evidence type="ECO:0000256" key="2">
    <source>
        <dbReference type="ARBA" id="ARBA00008115"/>
    </source>
</evidence>
<dbReference type="PANTHER" id="PTHR12636:SF5">
    <property type="entry name" value="RIBOSOMAL RNA SMALL SUBUNIT METHYLTRANSFERASE NEP1"/>
    <property type="match status" value="1"/>
</dbReference>
<evidence type="ECO:0000256" key="8">
    <source>
        <dbReference type="ARBA" id="ARBA00022730"/>
    </source>
</evidence>
<keyword evidence="3" id="KW-0690">Ribosome biogenesis</keyword>
<dbReference type="InterPro" id="IPR005304">
    <property type="entry name" value="Rbsml_bgen_MeTrfase_EMG1/NEP1"/>
</dbReference>
<evidence type="ECO:0000256" key="10">
    <source>
        <dbReference type="ARBA" id="ARBA00023242"/>
    </source>
</evidence>
<keyword evidence="5" id="KW-0489">Methyltransferase</keyword>
<dbReference type="GO" id="GO:0070037">
    <property type="term" value="F:rRNA (pseudouridine) methyltransferase activity"/>
    <property type="evidence" value="ECO:0007669"/>
    <property type="project" value="InterPro"/>
</dbReference>
<proteinExistence type="inferred from homology"/>
<keyword evidence="4" id="KW-0698">rRNA processing</keyword>
<dbReference type="Pfam" id="PF03587">
    <property type="entry name" value="EMG1"/>
    <property type="match status" value="1"/>
</dbReference>
<evidence type="ECO:0000256" key="5">
    <source>
        <dbReference type="ARBA" id="ARBA00022603"/>
    </source>
</evidence>
<name>A0A6V1NKS5_HETAK</name>
<dbReference type="InterPro" id="IPR029026">
    <property type="entry name" value="tRNA_m1G_MTases_N"/>
</dbReference>
<comment type="subcellular location">
    <subcellularLocation>
        <location evidence="1">Nucleus</location>
        <location evidence="1">Nucleolus</location>
    </subcellularLocation>
</comment>
<accession>A0A6V1NKS5</accession>
<evidence type="ECO:0000256" key="9">
    <source>
        <dbReference type="ARBA" id="ARBA00022884"/>
    </source>
</evidence>
<dbReference type="PANTHER" id="PTHR12636">
    <property type="entry name" value="NEP1/MRA1"/>
    <property type="match status" value="1"/>
</dbReference>
<dbReference type="AlphaFoldDB" id="A0A6V1NKS5"/>
<keyword evidence="7" id="KW-0949">S-adenosyl-L-methionine</keyword>
<keyword evidence="8" id="KW-0699">rRNA-binding</keyword>
<evidence type="ECO:0000256" key="3">
    <source>
        <dbReference type="ARBA" id="ARBA00022517"/>
    </source>
</evidence>
<dbReference type="EMBL" id="HBIU01004086">
    <property type="protein sequence ID" value="CAE0622832.1"/>
    <property type="molecule type" value="Transcribed_RNA"/>
</dbReference>
<dbReference type="GO" id="GO:0019843">
    <property type="term" value="F:rRNA binding"/>
    <property type="evidence" value="ECO:0007669"/>
    <property type="project" value="UniProtKB-KW"/>
</dbReference>
<organism evidence="11">
    <name type="scientific">Heterosigma akashiwo</name>
    <name type="common">Chromophytic alga</name>
    <name type="synonym">Heterosigma carterae</name>
    <dbReference type="NCBI Taxonomy" id="2829"/>
    <lineage>
        <taxon>Eukaryota</taxon>
        <taxon>Sar</taxon>
        <taxon>Stramenopiles</taxon>
        <taxon>Ochrophyta</taxon>
        <taxon>Raphidophyceae</taxon>
        <taxon>Chattonellales</taxon>
        <taxon>Chattonellaceae</taxon>
        <taxon>Heterosigma</taxon>
    </lineage>
</organism>
<comment type="similarity">
    <text evidence="2">Belongs to the class IV-like SAM-binding methyltransferase superfamily. RNA methyltransferase NEP1 family.</text>
</comment>
<reference evidence="11" key="1">
    <citation type="submission" date="2021-01" db="EMBL/GenBank/DDBJ databases">
        <authorList>
            <person name="Corre E."/>
            <person name="Pelletier E."/>
            <person name="Niang G."/>
            <person name="Scheremetjew M."/>
            <person name="Finn R."/>
            <person name="Kale V."/>
            <person name="Holt S."/>
            <person name="Cochrane G."/>
            <person name="Meng A."/>
            <person name="Brown T."/>
            <person name="Cohen L."/>
        </authorList>
    </citation>
    <scope>NUCLEOTIDE SEQUENCE</scope>
    <source>
        <strain evidence="11">CCMP3107</strain>
    </source>
</reference>
<dbReference type="GO" id="GO:0032040">
    <property type="term" value="C:small-subunit processome"/>
    <property type="evidence" value="ECO:0007669"/>
    <property type="project" value="TreeGrafter"/>
</dbReference>